<keyword evidence="2" id="KW-1185">Reference proteome</keyword>
<protein>
    <submittedName>
        <fullName evidence="1">Uncharacterized protein</fullName>
    </submittedName>
</protein>
<accession>A0A1I0F6B1</accession>
<evidence type="ECO:0000313" key="1">
    <source>
        <dbReference type="EMBL" id="SET52621.1"/>
    </source>
</evidence>
<dbReference type="AlphaFoldDB" id="A0A1I0F6B1"/>
<reference evidence="2" key="1">
    <citation type="submission" date="2016-10" db="EMBL/GenBank/DDBJ databases">
        <authorList>
            <person name="Varghese N."/>
            <person name="Submissions S."/>
        </authorList>
    </citation>
    <scope>NUCLEOTIDE SEQUENCE [LARGE SCALE GENOMIC DNA]</scope>
    <source>
        <strain evidence="2">DSM 1551</strain>
    </source>
</reference>
<dbReference type="Proteomes" id="UP000198558">
    <property type="component" value="Unassembled WGS sequence"/>
</dbReference>
<evidence type="ECO:0000313" key="2">
    <source>
        <dbReference type="Proteomes" id="UP000198558"/>
    </source>
</evidence>
<proteinExistence type="predicted"/>
<gene>
    <name evidence="1" type="ORF">SAMN04489758_11637</name>
</gene>
<sequence length="30" mass="3606">MLNNIDKVENTGLLDKVNRILRFLEYKQNN</sequence>
<dbReference type="EMBL" id="FOIN01000016">
    <property type="protein sequence ID" value="SET52621.1"/>
    <property type="molecule type" value="Genomic_DNA"/>
</dbReference>
<name>A0A1I0F6B1_9FIRM</name>
<organism evidence="1 2">
    <name type="scientific">Thomasclavelia cocleata</name>
    <dbReference type="NCBI Taxonomy" id="69824"/>
    <lineage>
        <taxon>Bacteria</taxon>
        <taxon>Bacillati</taxon>
        <taxon>Bacillota</taxon>
        <taxon>Erysipelotrichia</taxon>
        <taxon>Erysipelotrichales</taxon>
        <taxon>Coprobacillaceae</taxon>
        <taxon>Thomasclavelia</taxon>
    </lineage>
</organism>